<dbReference type="InterPro" id="IPR055345">
    <property type="entry name" value="Ribosomal_eL24-rel_arc"/>
</dbReference>
<proteinExistence type="inferred from homology"/>
<evidence type="ECO:0000313" key="6">
    <source>
        <dbReference type="EMBL" id="KEQ55703.1"/>
    </source>
</evidence>
<dbReference type="Proteomes" id="UP000028059">
    <property type="component" value="Unassembled WGS sequence"/>
</dbReference>
<dbReference type="InterPro" id="IPR000988">
    <property type="entry name" value="Ribosomal_eL24-rel_N"/>
</dbReference>
<comment type="caution">
    <text evidence="6">The sequence shown here is derived from an EMBL/GenBank/DDBJ whole genome shotgun (WGS) entry which is preliminary data.</text>
</comment>
<dbReference type="Gene3D" id="2.30.170.20">
    <property type="entry name" value="Ribosomal protein L24e"/>
    <property type="match status" value="1"/>
</dbReference>
<keyword evidence="2" id="KW-0862">Zinc</keyword>
<feature type="non-terminal residue" evidence="6">
    <location>
        <position position="1"/>
    </location>
</feature>
<evidence type="ECO:0000256" key="2">
    <source>
        <dbReference type="ARBA" id="ARBA00022771"/>
    </source>
</evidence>
<dbReference type="GO" id="GO:0003735">
    <property type="term" value="F:structural constituent of ribosome"/>
    <property type="evidence" value="ECO:0007669"/>
    <property type="project" value="InterPro"/>
</dbReference>
<dbReference type="InterPro" id="IPR038630">
    <property type="entry name" value="L24e/L24_sf"/>
</dbReference>
<keyword evidence="7" id="KW-1185">Reference proteome</keyword>
<dbReference type="PATRIC" id="fig|1502293.3.peg.1720"/>
<keyword evidence="6" id="KW-0689">Ribosomal protein</keyword>
<dbReference type="CDD" id="cd00472">
    <property type="entry name" value="Ribosomal_L24e_L24"/>
    <property type="match status" value="1"/>
</dbReference>
<sequence length="57" mass="6641">PCNFCNRPVAKGSGTMLAKNDGTVLWFCSAKCKKNALELKRDPRKFKWTKKIRQRRN</sequence>
<gene>
    <name evidence="6" type="ORF">AAA799N04_01915</name>
</gene>
<name>A0A081RKI0_9ARCH</name>
<keyword evidence="2" id="KW-0863">Zinc-finger</keyword>
<feature type="domain" description="TRASH" evidence="5">
    <location>
        <begin position="2"/>
        <end position="40"/>
    </location>
</feature>
<organism evidence="6 7">
    <name type="scientific">Marine Group I thaumarchaeote SCGC AAA799-N04</name>
    <dbReference type="NCBI Taxonomy" id="1502293"/>
    <lineage>
        <taxon>Archaea</taxon>
        <taxon>Nitrososphaerota</taxon>
        <taxon>Marine Group I</taxon>
    </lineage>
</organism>
<dbReference type="EMBL" id="JOKN01000107">
    <property type="protein sequence ID" value="KEQ55703.1"/>
    <property type="molecule type" value="Genomic_DNA"/>
</dbReference>
<dbReference type="InterPro" id="IPR011017">
    <property type="entry name" value="TRASH_dom"/>
</dbReference>
<comment type="similarity">
    <text evidence="1">Belongs to the eukaryotic ribosomal protein eL24 family.</text>
</comment>
<dbReference type="Pfam" id="PF01246">
    <property type="entry name" value="Ribosomal_L24e"/>
    <property type="match status" value="1"/>
</dbReference>
<dbReference type="NCBIfam" id="NF034186">
    <property type="entry name" value="PRK14891.1-1"/>
    <property type="match status" value="1"/>
</dbReference>
<dbReference type="SMART" id="SM00746">
    <property type="entry name" value="TRASH"/>
    <property type="match status" value="1"/>
</dbReference>
<evidence type="ECO:0000259" key="5">
    <source>
        <dbReference type="SMART" id="SM00746"/>
    </source>
</evidence>
<dbReference type="GO" id="GO:0008270">
    <property type="term" value="F:zinc ion binding"/>
    <property type="evidence" value="ECO:0007669"/>
    <property type="project" value="UniProtKB-KW"/>
</dbReference>
<dbReference type="AlphaFoldDB" id="A0A081RKI0"/>
<dbReference type="FunFam" id="2.30.170.20:FF:000001">
    <property type="entry name" value="probable ribosome biogenesis protein RLP24"/>
    <property type="match status" value="1"/>
</dbReference>
<evidence type="ECO:0000256" key="1">
    <source>
        <dbReference type="ARBA" id="ARBA00005647"/>
    </source>
</evidence>
<evidence type="ECO:0000256" key="3">
    <source>
        <dbReference type="ARBA" id="ARBA00035507"/>
    </source>
</evidence>
<reference evidence="6 7" key="1">
    <citation type="submission" date="2014-06" db="EMBL/GenBank/DDBJ databases">
        <authorList>
            <person name="Ngugi D.K."/>
            <person name="Blom J."/>
            <person name="Alam I."/>
            <person name="Rashid M."/>
            <person name="Ba Alawi W."/>
            <person name="Zhang G."/>
            <person name="Hikmawan T."/>
            <person name="Guan Y."/>
            <person name="Antunes A."/>
            <person name="Siam R."/>
            <person name="ElDorry H."/>
            <person name="Bajic V."/>
            <person name="Stingl U."/>
        </authorList>
    </citation>
    <scope>NUCLEOTIDE SEQUENCE [LARGE SCALE GENOMIC DNA]</scope>
    <source>
        <strain evidence="6">SCGC AAA799-N04</strain>
    </source>
</reference>
<keyword evidence="6" id="KW-0687">Ribonucleoprotein</keyword>
<comment type="subunit">
    <text evidence="4">Part of the 50S ribosomal subunit. Forms a cluster with proteins L3 and L14.</text>
</comment>
<evidence type="ECO:0000313" key="7">
    <source>
        <dbReference type="Proteomes" id="UP000028059"/>
    </source>
</evidence>
<evidence type="ECO:0000256" key="4">
    <source>
        <dbReference type="ARBA" id="ARBA00062681"/>
    </source>
</evidence>
<dbReference type="GO" id="GO:0005840">
    <property type="term" value="C:ribosome"/>
    <property type="evidence" value="ECO:0007669"/>
    <property type="project" value="UniProtKB-KW"/>
</dbReference>
<accession>A0A081RKI0</accession>
<dbReference type="SUPFAM" id="SSF57716">
    <property type="entry name" value="Glucocorticoid receptor-like (DNA-binding domain)"/>
    <property type="match status" value="1"/>
</dbReference>
<keyword evidence="2" id="KW-0479">Metal-binding</keyword>
<dbReference type="HAMAP" id="MF_00773">
    <property type="entry name" value="Ribosomal_eL24"/>
    <property type="match status" value="1"/>
</dbReference>
<protein>
    <recommendedName>
        <fullName evidence="3">50S ribosomal protein L24e</fullName>
    </recommendedName>
</protein>